<organism evidence="2 3">
    <name type="scientific">Pengzhenrongella frigida</name>
    <dbReference type="NCBI Taxonomy" id="1259133"/>
    <lineage>
        <taxon>Bacteria</taxon>
        <taxon>Bacillati</taxon>
        <taxon>Actinomycetota</taxon>
        <taxon>Actinomycetes</taxon>
        <taxon>Micrococcales</taxon>
        <taxon>Pengzhenrongella</taxon>
    </lineage>
</organism>
<keyword evidence="1" id="KW-1133">Transmembrane helix</keyword>
<protein>
    <recommendedName>
        <fullName evidence="4">Integral membrane protein</fullName>
    </recommendedName>
</protein>
<dbReference type="RefSeq" id="WP_130101449.1">
    <property type="nucleotide sequence ID" value="NZ_SDWW01000007.1"/>
</dbReference>
<feature type="transmembrane region" description="Helical" evidence="1">
    <location>
        <begin position="92"/>
        <end position="114"/>
    </location>
</feature>
<gene>
    <name evidence="2" type="ORF">EUA98_04365</name>
</gene>
<accession>A0A4Q5N260</accession>
<dbReference type="AlphaFoldDB" id="A0A4Q5N260"/>
<comment type="caution">
    <text evidence="2">The sequence shown here is derived from an EMBL/GenBank/DDBJ whole genome shotgun (WGS) entry which is preliminary data.</text>
</comment>
<dbReference type="EMBL" id="SDWW01000007">
    <property type="protein sequence ID" value="RYV52209.1"/>
    <property type="molecule type" value="Genomic_DNA"/>
</dbReference>
<keyword evidence="1" id="KW-0812">Transmembrane</keyword>
<feature type="transmembrane region" description="Helical" evidence="1">
    <location>
        <begin position="37"/>
        <end position="56"/>
    </location>
</feature>
<evidence type="ECO:0008006" key="4">
    <source>
        <dbReference type="Google" id="ProtNLM"/>
    </source>
</evidence>
<evidence type="ECO:0000256" key="1">
    <source>
        <dbReference type="SAM" id="Phobius"/>
    </source>
</evidence>
<sequence length="115" mass="11941">MKLVFELLVVLHLLGWAIVLGGTLTNLRTPRIAPGVLHGVLTALVTGIAMVGLASSGVVDESFDNAKIAVKLFVAFVATGLVLFGVNRPERVTRGLVGAIAGLVVINVSVAVLWS</sequence>
<keyword evidence="1" id="KW-0472">Membrane</keyword>
<keyword evidence="3" id="KW-1185">Reference proteome</keyword>
<evidence type="ECO:0000313" key="3">
    <source>
        <dbReference type="Proteomes" id="UP000293764"/>
    </source>
</evidence>
<reference evidence="2 3" key="1">
    <citation type="submission" date="2019-01" db="EMBL/GenBank/DDBJ databases">
        <title>Novel species of Cellulomonas.</title>
        <authorList>
            <person name="Liu Q."/>
            <person name="Xin Y.-H."/>
        </authorList>
    </citation>
    <scope>NUCLEOTIDE SEQUENCE [LARGE SCALE GENOMIC DNA]</scope>
    <source>
        <strain evidence="2 3">HLT2-17</strain>
    </source>
</reference>
<proteinExistence type="predicted"/>
<dbReference type="Proteomes" id="UP000293764">
    <property type="component" value="Unassembled WGS sequence"/>
</dbReference>
<name>A0A4Q5N260_9MICO</name>
<evidence type="ECO:0000313" key="2">
    <source>
        <dbReference type="EMBL" id="RYV52209.1"/>
    </source>
</evidence>
<dbReference type="OrthoDB" id="3830423at2"/>
<feature type="transmembrane region" description="Helical" evidence="1">
    <location>
        <begin position="68"/>
        <end position="86"/>
    </location>
</feature>